<sequence>MPGDDDIESREGTVKRNSYNNDDDNNNNRSSVYASSSTYVIVDTDSQWTSWLVPMVVVANVSVFVVVMYVNNCSDHRHTRLAGNCVATFLGRFSFEPLRENPLFGPSSSTLNKLGALEWTKVVINHQGWRLITCIWLHAGIIHLLVNMLSLVFIGIRLEQQFGFVRVGIIYLLSGFGASVLSSLFNRNNISVGASGALFGLLGAMLSELITNWSIYTNKAAALFSLLIIIAINLAIGILPHVDNFAHIGGLITGFLLGFVLLCRPQFGSLERENLPAGTPFKSNYKPYQYALWLVSVVLLVVGLTVASVMLFRGENGNDHCRWCRYLTCVSTSRWDCNEN</sequence>
<dbReference type="SUPFAM" id="SSF144091">
    <property type="entry name" value="Rhomboid-like"/>
    <property type="match status" value="1"/>
</dbReference>
<dbReference type="PANTHER" id="PTHR22936:SF86">
    <property type="entry name" value="RHOMBOID-LIKE PROTEIN 3"/>
    <property type="match status" value="1"/>
</dbReference>
<dbReference type="FunFam" id="1.20.1540.10:FF:000019">
    <property type="entry name" value="RHOMBOID-like protein"/>
    <property type="match status" value="1"/>
</dbReference>
<evidence type="ECO:0000256" key="2">
    <source>
        <dbReference type="ARBA" id="ARBA00004141"/>
    </source>
</evidence>
<comment type="similarity">
    <text evidence="3 10">Belongs to the peptidase S54 family.</text>
</comment>
<dbReference type="GO" id="GO:0004252">
    <property type="term" value="F:serine-type endopeptidase activity"/>
    <property type="evidence" value="ECO:0007669"/>
    <property type="project" value="InterPro"/>
</dbReference>
<reference evidence="13" key="1">
    <citation type="submission" date="2019-09" db="EMBL/GenBank/DDBJ databases">
        <title>Draft genome information of white flower Hibiscus syriacus.</title>
        <authorList>
            <person name="Kim Y.-M."/>
        </authorList>
    </citation>
    <scope>NUCLEOTIDE SEQUENCE [LARGE SCALE GENOMIC DNA]</scope>
    <source>
        <strain evidence="13">YM2019G1</strain>
    </source>
</reference>
<dbReference type="Gene3D" id="1.20.1540.10">
    <property type="entry name" value="Rhomboid-like"/>
    <property type="match status" value="1"/>
</dbReference>
<dbReference type="GO" id="GO:0016020">
    <property type="term" value="C:membrane"/>
    <property type="evidence" value="ECO:0007669"/>
    <property type="project" value="UniProtKB-SubCell"/>
</dbReference>
<dbReference type="Proteomes" id="UP000436088">
    <property type="component" value="Unassembled WGS sequence"/>
</dbReference>
<keyword evidence="7 10" id="KW-0720">Serine protease</keyword>
<evidence type="ECO:0000256" key="3">
    <source>
        <dbReference type="ARBA" id="ARBA00009045"/>
    </source>
</evidence>
<dbReference type="PANTHER" id="PTHR22936">
    <property type="entry name" value="RHOMBOID-RELATED"/>
    <property type="match status" value="1"/>
</dbReference>
<dbReference type="InterPro" id="IPR002610">
    <property type="entry name" value="Peptidase_S54_rhomboid-like"/>
</dbReference>
<proteinExistence type="inferred from homology"/>
<evidence type="ECO:0000256" key="11">
    <source>
        <dbReference type="SAM" id="MobiDB-lite"/>
    </source>
</evidence>
<evidence type="ECO:0000256" key="8">
    <source>
        <dbReference type="ARBA" id="ARBA00022989"/>
    </source>
</evidence>
<name>A0A6A3C092_HIBSY</name>
<feature type="transmembrane region" description="Helical" evidence="10">
    <location>
        <begin position="51"/>
        <end position="70"/>
    </location>
</feature>
<feature type="transmembrane region" description="Helical" evidence="10">
    <location>
        <begin position="135"/>
        <end position="158"/>
    </location>
</feature>
<organism evidence="13 14">
    <name type="scientific">Hibiscus syriacus</name>
    <name type="common">Rose of Sharon</name>
    <dbReference type="NCBI Taxonomy" id="106335"/>
    <lineage>
        <taxon>Eukaryota</taxon>
        <taxon>Viridiplantae</taxon>
        <taxon>Streptophyta</taxon>
        <taxon>Embryophyta</taxon>
        <taxon>Tracheophyta</taxon>
        <taxon>Spermatophyta</taxon>
        <taxon>Magnoliopsida</taxon>
        <taxon>eudicotyledons</taxon>
        <taxon>Gunneridae</taxon>
        <taxon>Pentapetalae</taxon>
        <taxon>rosids</taxon>
        <taxon>malvids</taxon>
        <taxon>Malvales</taxon>
        <taxon>Malvaceae</taxon>
        <taxon>Malvoideae</taxon>
        <taxon>Hibiscus</taxon>
    </lineage>
</organism>
<dbReference type="InterPro" id="IPR035952">
    <property type="entry name" value="Rhomboid-like_sf"/>
</dbReference>
<dbReference type="Pfam" id="PF01694">
    <property type="entry name" value="Rhomboid"/>
    <property type="match status" value="1"/>
</dbReference>
<dbReference type="InterPro" id="IPR022764">
    <property type="entry name" value="Peptidase_S54_rhomboid_dom"/>
</dbReference>
<keyword evidence="4 10" id="KW-0645">Protease</keyword>
<dbReference type="EC" id="3.4.21.105" evidence="10"/>
<evidence type="ECO:0000256" key="1">
    <source>
        <dbReference type="ARBA" id="ARBA00000156"/>
    </source>
</evidence>
<protein>
    <recommendedName>
        <fullName evidence="10">RHOMBOID-like protein</fullName>
        <ecNumber evidence="10">3.4.21.105</ecNumber>
    </recommendedName>
</protein>
<accession>A0A6A3C092</accession>
<feature type="region of interest" description="Disordered" evidence="11">
    <location>
        <begin position="1"/>
        <end position="30"/>
    </location>
</feature>
<keyword evidence="5 10" id="KW-0812">Transmembrane</keyword>
<comment type="subcellular location">
    <subcellularLocation>
        <location evidence="2 10">Membrane</location>
        <topology evidence="2 10">Multi-pass membrane protein</topology>
    </subcellularLocation>
</comment>
<dbReference type="OrthoDB" id="418595at2759"/>
<evidence type="ECO:0000313" key="13">
    <source>
        <dbReference type="EMBL" id="KAE8722480.1"/>
    </source>
</evidence>
<evidence type="ECO:0000256" key="4">
    <source>
        <dbReference type="ARBA" id="ARBA00022670"/>
    </source>
</evidence>
<comment type="catalytic activity">
    <reaction evidence="1 10">
        <text>Cleaves type-1 transmembrane domains using a catalytic dyad composed of serine and histidine that are contributed by different transmembrane domains.</text>
        <dbReference type="EC" id="3.4.21.105"/>
    </reaction>
</comment>
<evidence type="ECO:0000259" key="12">
    <source>
        <dbReference type="Pfam" id="PF01694"/>
    </source>
</evidence>
<keyword evidence="14" id="KW-1185">Reference proteome</keyword>
<feature type="transmembrane region" description="Helical" evidence="10">
    <location>
        <begin position="290"/>
        <end position="312"/>
    </location>
</feature>
<evidence type="ECO:0000313" key="14">
    <source>
        <dbReference type="Proteomes" id="UP000436088"/>
    </source>
</evidence>
<feature type="domain" description="Peptidase S54 rhomboid" evidence="12">
    <location>
        <begin position="126"/>
        <end position="262"/>
    </location>
</feature>
<feature type="transmembrane region" description="Helical" evidence="10">
    <location>
        <begin position="221"/>
        <end position="239"/>
    </location>
</feature>
<comment type="function">
    <text evidence="10">Serine protease involved in intramembrane proteolysis.</text>
</comment>
<evidence type="ECO:0000256" key="9">
    <source>
        <dbReference type="ARBA" id="ARBA00023136"/>
    </source>
</evidence>
<dbReference type="GO" id="GO:0006508">
    <property type="term" value="P:proteolysis"/>
    <property type="evidence" value="ECO:0007669"/>
    <property type="project" value="UniProtKB-KW"/>
</dbReference>
<evidence type="ECO:0000256" key="10">
    <source>
        <dbReference type="RuleBase" id="RU362115"/>
    </source>
</evidence>
<gene>
    <name evidence="13" type="ORF">F3Y22_tig00013960pilonHSYRG00123</name>
</gene>
<dbReference type="EMBL" id="VEPZ02000561">
    <property type="protein sequence ID" value="KAE8722480.1"/>
    <property type="molecule type" value="Genomic_DNA"/>
</dbReference>
<feature type="transmembrane region" description="Helical" evidence="10">
    <location>
        <begin position="164"/>
        <end position="185"/>
    </location>
</feature>
<keyword evidence="8 10" id="KW-1133">Transmembrane helix</keyword>
<comment type="caution">
    <text evidence="13">The sequence shown here is derived from an EMBL/GenBank/DDBJ whole genome shotgun (WGS) entry which is preliminary data.</text>
</comment>
<evidence type="ECO:0000256" key="6">
    <source>
        <dbReference type="ARBA" id="ARBA00022801"/>
    </source>
</evidence>
<feature type="transmembrane region" description="Helical" evidence="10">
    <location>
        <begin position="197"/>
        <end position="215"/>
    </location>
</feature>
<evidence type="ECO:0000256" key="5">
    <source>
        <dbReference type="ARBA" id="ARBA00022692"/>
    </source>
</evidence>
<dbReference type="GO" id="GO:0005794">
    <property type="term" value="C:Golgi apparatus"/>
    <property type="evidence" value="ECO:0007669"/>
    <property type="project" value="UniProtKB-ARBA"/>
</dbReference>
<feature type="transmembrane region" description="Helical" evidence="10">
    <location>
        <begin position="246"/>
        <end position="267"/>
    </location>
</feature>
<dbReference type="AlphaFoldDB" id="A0A6A3C092"/>
<evidence type="ECO:0000256" key="7">
    <source>
        <dbReference type="ARBA" id="ARBA00022825"/>
    </source>
</evidence>
<keyword evidence="6 10" id="KW-0378">Hydrolase</keyword>
<keyword evidence="9 10" id="KW-0472">Membrane</keyword>